<dbReference type="AlphaFoldDB" id="A0A7W7AJA7"/>
<keyword evidence="7" id="KW-1185">Reference proteome</keyword>
<sequence>MGVQLSTASFYDSNARRLSAMSARAQTLQTEIATGKRITTPSQDPAVAQQLAELARKDSDAAAYGANMTLAGSLLTQADGVLGQIATQLQRARELTTQAATGTQNAETRAIIGTELQSIVGAITGLANTRNVRGQPLFGTPDGTPAVVQNPAGGFTYAPINVSEVPIADGQSVQATESAARIFTQADGTDTLKMLSDLAAALQDNATDGTAANAALDKISAATDQVSLVQASIGARSARVELQQSLATTANTDRDDLRSKLEDTDVTSAVIELQQLMTALSATQASFTKLSGLSLFDYLR</sequence>
<comment type="caution">
    <text evidence="6">The sequence shown here is derived from an EMBL/GenBank/DDBJ whole genome shotgun (WGS) entry which is preliminary data.</text>
</comment>
<dbReference type="GO" id="GO:0005198">
    <property type="term" value="F:structural molecule activity"/>
    <property type="evidence" value="ECO:0007669"/>
    <property type="project" value="InterPro"/>
</dbReference>
<evidence type="ECO:0000259" key="5">
    <source>
        <dbReference type="Pfam" id="PF00669"/>
    </source>
</evidence>
<name>A0A7W7AJA7_9SPHN</name>
<proteinExistence type="inferred from homology"/>
<keyword evidence="6" id="KW-0282">Flagellum</keyword>
<protein>
    <submittedName>
        <fullName evidence="6">Flagellar hook-associated protein 3 FlgL</fullName>
    </submittedName>
</protein>
<reference evidence="6 7" key="1">
    <citation type="submission" date="2020-08" db="EMBL/GenBank/DDBJ databases">
        <title>Genomic Encyclopedia of Type Strains, Phase IV (KMG-IV): sequencing the most valuable type-strain genomes for metagenomic binning, comparative biology and taxonomic classification.</title>
        <authorList>
            <person name="Goeker M."/>
        </authorList>
    </citation>
    <scope>NUCLEOTIDE SEQUENCE [LARGE SCALE GENOMIC DNA]</scope>
    <source>
        <strain evidence="6 7">DSM 15867</strain>
    </source>
</reference>
<dbReference type="Pfam" id="PF00669">
    <property type="entry name" value="Flagellin_N"/>
    <property type="match status" value="1"/>
</dbReference>
<evidence type="ECO:0000313" key="6">
    <source>
        <dbReference type="EMBL" id="MBB4618088.1"/>
    </source>
</evidence>
<evidence type="ECO:0000256" key="1">
    <source>
        <dbReference type="ARBA" id="ARBA00004365"/>
    </source>
</evidence>
<dbReference type="SUPFAM" id="SSF64518">
    <property type="entry name" value="Phase 1 flagellin"/>
    <property type="match status" value="1"/>
</dbReference>
<dbReference type="PANTHER" id="PTHR42792">
    <property type="entry name" value="FLAGELLIN"/>
    <property type="match status" value="1"/>
</dbReference>
<dbReference type="RefSeq" id="WP_221239915.1">
    <property type="nucleotide sequence ID" value="NZ_JACHNY010000004.1"/>
</dbReference>
<keyword evidence="4" id="KW-0975">Bacterial flagellum</keyword>
<comment type="subcellular location">
    <subcellularLocation>
        <location evidence="1">Bacterial flagellum</location>
    </subcellularLocation>
    <subcellularLocation>
        <location evidence="2">Secreted</location>
    </subcellularLocation>
</comment>
<evidence type="ECO:0000256" key="2">
    <source>
        <dbReference type="ARBA" id="ARBA00004613"/>
    </source>
</evidence>
<dbReference type="Gene3D" id="1.20.1330.10">
    <property type="entry name" value="f41 fragment of flagellin, N-terminal domain"/>
    <property type="match status" value="1"/>
</dbReference>
<dbReference type="InterPro" id="IPR001029">
    <property type="entry name" value="Flagellin_N"/>
</dbReference>
<dbReference type="EMBL" id="JACHNY010000004">
    <property type="protein sequence ID" value="MBB4618088.1"/>
    <property type="molecule type" value="Genomic_DNA"/>
</dbReference>
<dbReference type="InterPro" id="IPR001492">
    <property type="entry name" value="Flagellin"/>
</dbReference>
<evidence type="ECO:0000256" key="4">
    <source>
        <dbReference type="ARBA" id="ARBA00023143"/>
    </source>
</evidence>
<dbReference type="Proteomes" id="UP000574769">
    <property type="component" value="Unassembled WGS sequence"/>
</dbReference>
<dbReference type="PANTHER" id="PTHR42792:SF1">
    <property type="entry name" value="FLAGELLAR HOOK-ASSOCIATED PROTEIN 3"/>
    <property type="match status" value="1"/>
</dbReference>
<accession>A0A7W7AJA7</accession>
<keyword evidence="6" id="KW-0966">Cell projection</keyword>
<organism evidence="6 7">
    <name type="scientific">Sphingomonas abaci</name>
    <dbReference type="NCBI Taxonomy" id="237611"/>
    <lineage>
        <taxon>Bacteria</taxon>
        <taxon>Pseudomonadati</taxon>
        <taxon>Pseudomonadota</taxon>
        <taxon>Alphaproteobacteria</taxon>
        <taxon>Sphingomonadales</taxon>
        <taxon>Sphingomonadaceae</taxon>
        <taxon>Sphingomonas</taxon>
    </lineage>
</organism>
<comment type="similarity">
    <text evidence="3">Belongs to the bacterial flagellin family.</text>
</comment>
<evidence type="ECO:0000256" key="3">
    <source>
        <dbReference type="ARBA" id="ARBA00005709"/>
    </source>
</evidence>
<feature type="domain" description="Flagellin N-terminal" evidence="5">
    <location>
        <begin position="7"/>
        <end position="138"/>
    </location>
</feature>
<evidence type="ECO:0000313" key="7">
    <source>
        <dbReference type="Proteomes" id="UP000574769"/>
    </source>
</evidence>
<keyword evidence="6" id="KW-0969">Cilium</keyword>
<gene>
    <name evidence="6" type="ORF">GGQ96_002224</name>
</gene>
<dbReference type="GO" id="GO:0009288">
    <property type="term" value="C:bacterial-type flagellum"/>
    <property type="evidence" value="ECO:0007669"/>
    <property type="project" value="UniProtKB-SubCell"/>
</dbReference>
<dbReference type="GO" id="GO:0005576">
    <property type="term" value="C:extracellular region"/>
    <property type="evidence" value="ECO:0007669"/>
    <property type="project" value="UniProtKB-SubCell"/>
</dbReference>